<proteinExistence type="predicted"/>
<dbReference type="EMBL" id="JBITMB010000002">
    <property type="protein sequence ID" value="MFI7440075.1"/>
    <property type="molecule type" value="Genomic_DNA"/>
</dbReference>
<evidence type="ECO:0000256" key="1">
    <source>
        <dbReference type="SAM" id="Phobius"/>
    </source>
</evidence>
<accession>A0ABW7ZZX7</accession>
<protein>
    <recommendedName>
        <fullName evidence="4">Holin-X, holin superfamily III</fullName>
    </recommendedName>
</protein>
<feature type="transmembrane region" description="Helical" evidence="1">
    <location>
        <begin position="31"/>
        <end position="52"/>
    </location>
</feature>
<evidence type="ECO:0008006" key="4">
    <source>
        <dbReference type="Google" id="ProtNLM"/>
    </source>
</evidence>
<organism evidence="2 3">
    <name type="scientific">Nonomuraea indica</name>
    <dbReference type="NCBI Taxonomy" id="1581193"/>
    <lineage>
        <taxon>Bacteria</taxon>
        <taxon>Bacillati</taxon>
        <taxon>Actinomycetota</taxon>
        <taxon>Actinomycetes</taxon>
        <taxon>Streptosporangiales</taxon>
        <taxon>Streptosporangiaceae</taxon>
        <taxon>Nonomuraea</taxon>
    </lineage>
</organism>
<keyword evidence="1" id="KW-1133">Transmembrane helix</keyword>
<keyword evidence="1" id="KW-0472">Membrane</keyword>
<comment type="caution">
    <text evidence="2">The sequence shown here is derived from an EMBL/GenBank/DDBJ whole genome shotgun (WGS) entry which is preliminary data.</text>
</comment>
<feature type="transmembrane region" description="Helical" evidence="1">
    <location>
        <begin position="58"/>
        <end position="78"/>
    </location>
</feature>
<keyword evidence="1" id="KW-0812">Transmembrane</keyword>
<reference evidence="2 3" key="1">
    <citation type="submission" date="2024-10" db="EMBL/GenBank/DDBJ databases">
        <title>The Natural Products Discovery Center: Release of the First 8490 Sequenced Strains for Exploring Actinobacteria Biosynthetic Diversity.</title>
        <authorList>
            <person name="Kalkreuter E."/>
            <person name="Kautsar S.A."/>
            <person name="Yang D."/>
            <person name="Bader C.D."/>
            <person name="Teijaro C.N."/>
            <person name="Fluegel L."/>
            <person name="Davis C.M."/>
            <person name="Simpson J.R."/>
            <person name="Lauterbach L."/>
            <person name="Steele A.D."/>
            <person name="Gui C."/>
            <person name="Meng S."/>
            <person name="Li G."/>
            <person name="Viehrig K."/>
            <person name="Ye F."/>
            <person name="Su P."/>
            <person name="Kiefer A.F."/>
            <person name="Nichols A."/>
            <person name="Cepeda A.J."/>
            <person name="Yan W."/>
            <person name="Fan B."/>
            <person name="Jiang Y."/>
            <person name="Adhikari A."/>
            <person name="Zheng C.-J."/>
            <person name="Schuster L."/>
            <person name="Cowan T.M."/>
            <person name="Smanski M.J."/>
            <person name="Chevrette M.G."/>
            <person name="De Carvalho L.P.S."/>
            <person name="Shen B."/>
        </authorList>
    </citation>
    <scope>NUCLEOTIDE SEQUENCE [LARGE SCALE GENOMIC DNA]</scope>
    <source>
        <strain evidence="2 3">NPDC049503</strain>
    </source>
</reference>
<sequence>MVTENPQGPLDELMKPDDVTAAQADAARWRYGFFVVLAGIVAILVAFGAAVFATGQFAALFAGVAGVIGTIMGAYFGVQAGQSGKARVEAELARSQEMVVRLAAYVGTSNAPRVIEEVLGRRRS</sequence>
<keyword evidence="3" id="KW-1185">Reference proteome</keyword>
<evidence type="ECO:0000313" key="2">
    <source>
        <dbReference type="EMBL" id="MFI7440075.1"/>
    </source>
</evidence>
<gene>
    <name evidence="2" type="ORF">ACIBP5_08955</name>
</gene>
<name>A0ABW7ZZX7_9ACTN</name>
<evidence type="ECO:0000313" key="3">
    <source>
        <dbReference type="Proteomes" id="UP001612928"/>
    </source>
</evidence>
<dbReference type="RefSeq" id="WP_101784393.1">
    <property type="nucleotide sequence ID" value="NZ_JBITMB010000002.1"/>
</dbReference>
<dbReference type="Proteomes" id="UP001612928">
    <property type="component" value="Unassembled WGS sequence"/>
</dbReference>